<evidence type="ECO:0000256" key="3">
    <source>
        <dbReference type="ARBA" id="ARBA00009056"/>
    </source>
</evidence>
<dbReference type="GO" id="GO:0141101">
    <property type="term" value="F:tRNA(Ser) (uridine(44)-2'-O-)-methyltransferase activity"/>
    <property type="evidence" value="ECO:0007669"/>
    <property type="project" value="UniProtKB-EC"/>
</dbReference>
<evidence type="ECO:0000313" key="14">
    <source>
        <dbReference type="EMBL" id="KAG1785308.1"/>
    </source>
</evidence>
<comment type="subcellular location">
    <subcellularLocation>
        <location evidence="2 12">Cytoplasm</location>
    </subcellularLocation>
</comment>
<gene>
    <name evidence="14" type="ORF">HD556DRAFT_1423063</name>
</gene>
<keyword evidence="9 12" id="KW-0949">S-adenosyl-L-methionine</keyword>
<comment type="similarity">
    <text evidence="3 12">Belongs to the TRM44 family.</text>
</comment>
<protein>
    <recommendedName>
        <fullName evidence="5 12">tRNA (uracil-O(2)-)-methyltransferase</fullName>
        <ecNumber evidence="4 12">2.1.1.211</ecNumber>
    </recommendedName>
</protein>
<comment type="caution">
    <text evidence="14">The sequence shown here is derived from an EMBL/GenBank/DDBJ whole genome shotgun (WGS) entry which is preliminary data.</text>
</comment>
<feature type="region of interest" description="Disordered" evidence="13">
    <location>
        <begin position="1"/>
        <end position="21"/>
    </location>
</feature>
<dbReference type="Pfam" id="PF07757">
    <property type="entry name" value="AdoMet_MTase"/>
    <property type="match status" value="2"/>
</dbReference>
<dbReference type="Proteomes" id="UP000719766">
    <property type="component" value="Unassembled WGS sequence"/>
</dbReference>
<dbReference type="OrthoDB" id="10047021at2759"/>
<dbReference type="GeneID" id="64598311"/>
<evidence type="ECO:0000256" key="11">
    <source>
        <dbReference type="ARBA" id="ARBA00047957"/>
    </source>
</evidence>
<evidence type="ECO:0000256" key="1">
    <source>
        <dbReference type="ARBA" id="ARBA00002778"/>
    </source>
</evidence>
<evidence type="ECO:0000256" key="7">
    <source>
        <dbReference type="ARBA" id="ARBA00022603"/>
    </source>
</evidence>
<dbReference type="Gene3D" id="3.40.50.150">
    <property type="entry name" value="Vaccinia Virus protein VP39"/>
    <property type="match status" value="1"/>
</dbReference>
<evidence type="ECO:0000256" key="2">
    <source>
        <dbReference type="ARBA" id="ARBA00004496"/>
    </source>
</evidence>
<dbReference type="AlphaFoldDB" id="A0A9P7AAY5"/>
<evidence type="ECO:0000256" key="12">
    <source>
        <dbReference type="RuleBase" id="RU368004"/>
    </source>
</evidence>
<comment type="catalytic activity">
    <reaction evidence="11 12">
        <text>uridine(44) in tRNA(Ser) + S-adenosyl-L-methionine = 2'-O-methyluridine(44) in tRNA(Ser) + S-adenosyl-L-homocysteine + H(+)</text>
        <dbReference type="Rhea" id="RHEA:43100"/>
        <dbReference type="Rhea" id="RHEA-COMP:10339"/>
        <dbReference type="Rhea" id="RHEA-COMP:10340"/>
        <dbReference type="ChEBI" id="CHEBI:15378"/>
        <dbReference type="ChEBI" id="CHEBI:57856"/>
        <dbReference type="ChEBI" id="CHEBI:59789"/>
        <dbReference type="ChEBI" id="CHEBI:65315"/>
        <dbReference type="ChEBI" id="CHEBI:74478"/>
        <dbReference type="EC" id="2.1.1.211"/>
    </reaction>
</comment>
<keyword evidence="7 12" id="KW-0489">Methyltransferase</keyword>
<evidence type="ECO:0000313" key="15">
    <source>
        <dbReference type="Proteomes" id="UP000719766"/>
    </source>
</evidence>
<dbReference type="PANTHER" id="PTHR21210:SF0">
    <property type="entry name" value="TRNA (URACIL-O(2)-)-METHYLTRANSFERASE-RELATED"/>
    <property type="match status" value="1"/>
</dbReference>
<dbReference type="InterPro" id="IPR029063">
    <property type="entry name" value="SAM-dependent_MTases_sf"/>
</dbReference>
<dbReference type="EMBL" id="JABBWE010000113">
    <property type="protein sequence ID" value="KAG1785308.1"/>
    <property type="molecule type" value="Genomic_DNA"/>
</dbReference>
<evidence type="ECO:0000256" key="5">
    <source>
        <dbReference type="ARBA" id="ARBA00017788"/>
    </source>
</evidence>
<evidence type="ECO:0000256" key="13">
    <source>
        <dbReference type="SAM" id="MobiDB-lite"/>
    </source>
</evidence>
<evidence type="ECO:0000256" key="4">
    <source>
        <dbReference type="ARBA" id="ARBA00012795"/>
    </source>
</evidence>
<sequence>MATAPSVQRPRFNPSNSSGVNDVHRLHYHVPSLRNSDSNPLHFRFQSLVSCPADVPLELFEAAVSQLIHHPEYNSTLILRSETISDSDTTIPTSAPCLEGYHAVRNVHRKLLPRRPGRDSGLEQHCTLYAFETGEFAGLPSMLVLTPLVPEGESLPYYHPTVSHLAFRFIPSSITTTSDSASAQSALRIEVIPLPGTPTDPNSRLYRTALALLDTLHRYLWGAFTHYQKRVQHDVLIPREIYQDVYLKMRERHKGIVNTWRETTDPLKHVFEDIGIATFLMLFWKDMFAASADLADVKELDDSRWTSWPRPSGGFLDLGCGNGLLTHILSSEGYSGYGIDLRARTSWAHYPDSSQAALKVHALDPTQFLSPDSINDEEKSLWEPGVFLIGNHADELTPWLPVLATLTGASGYLSIPCCAWMFDERFTRSSAASALDFSDNESLDAAAGVMSSEAEDEAVFISSLGMGAEGTHKSQYSTYRIWLARLSRWLGWKIECDTLRIPSTRNWAIVGRERLPGDQRIYVDRARRIVEDVARRGTFKARTPEGKAHDRAS</sequence>
<dbReference type="PANTHER" id="PTHR21210">
    <property type="entry name" value="TRNA (URACIL-O(2)-)-METHYLTRANSFERASE-RELATED"/>
    <property type="match status" value="1"/>
</dbReference>
<keyword evidence="10 12" id="KW-0819">tRNA processing</keyword>
<evidence type="ECO:0000256" key="6">
    <source>
        <dbReference type="ARBA" id="ARBA00022490"/>
    </source>
</evidence>
<reference evidence="14" key="1">
    <citation type="journal article" date="2020" name="New Phytol.">
        <title>Comparative genomics reveals dynamic genome evolution in host specialist ectomycorrhizal fungi.</title>
        <authorList>
            <person name="Lofgren L.A."/>
            <person name="Nguyen N.H."/>
            <person name="Vilgalys R."/>
            <person name="Ruytinx J."/>
            <person name="Liao H.L."/>
            <person name="Branco S."/>
            <person name="Kuo A."/>
            <person name="LaButti K."/>
            <person name="Lipzen A."/>
            <person name="Andreopoulos W."/>
            <person name="Pangilinan J."/>
            <person name="Riley R."/>
            <person name="Hundley H."/>
            <person name="Na H."/>
            <person name="Barry K."/>
            <person name="Grigoriev I.V."/>
            <person name="Stajich J.E."/>
            <person name="Kennedy P.G."/>
        </authorList>
    </citation>
    <scope>NUCLEOTIDE SEQUENCE</scope>
    <source>
        <strain evidence="14">S12</strain>
    </source>
</reference>
<dbReference type="InterPro" id="IPR011671">
    <property type="entry name" value="tRNA_uracil_MeTrfase"/>
</dbReference>
<keyword evidence="15" id="KW-1185">Reference proteome</keyword>
<accession>A0A9P7AAY5</accession>
<keyword evidence="8 12" id="KW-0808">Transferase</keyword>
<dbReference type="EC" id="2.1.1.211" evidence="4 12"/>
<dbReference type="GO" id="GO:0005737">
    <property type="term" value="C:cytoplasm"/>
    <property type="evidence" value="ECO:0007669"/>
    <property type="project" value="UniProtKB-SubCell"/>
</dbReference>
<dbReference type="SUPFAM" id="SSF53335">
    <property type="entry name" value="S-adenosyl-L-methionine-dependent methyltransferases"/>
    <property type="match status" value="1"/>
</dbReference>
<evidence type="ECO:0000256" key="10">
    <source>
        <dbReference type="ARBA" id="ARBA00022694"/>
    </source>
</evidence>
<organism evidence="14 15">
    <name type="scientific">Suillus plorans</name>
    <dbReference type="NCBI Taxonomy" id="116603"/>
    <lineage>
        <taxon>Eukaryota</taxon>
        <taxon>Fungi</taxon>
        <taxon>Dikarya</taxon>
        <taxon>Basidiomycota</taxon>
        <taxon>Agaricomycotina</taxon>
        <taxon>Agaricomycetes</taxon>
        <taxon>Agaricomycetidae</taxon>
        <taxon>Boletales</taxon>
        <taxon>Suillineae</taxon>
        <taxon>Suillaceae</taxon>
        <taxon>Suillus</taxon>
    </lineage>
</organism>
<dbReference type="GO" id="GO:0030488">
    <property type="term" value="P:tRNA methylation"/>
    <property type="evidence" value="ECO:0007669"/>
    <property type="project" value="UniProtKB-UniRule"/>
</dbReference>
<evidence type="ECO:0000256" key="9">
    <source>
        <dbReference type="ARBA" id="ARBA00022691"/>
    </source>
</evidence>
<evidence type="ECO:0000256" key="8">
    <source>
        <dbReference type="ARBA" id="ARBA00022679"/>
    </source>
</evidence>
<keyword evidence="6 12" id="KW-0963">Cytoplasm</keyword>
<name>A0A9P7AAY5_9AGAM</name>
<comment type="function">
    <text evidence="12">Adenosyl-L-methionine (AdoMet)-dependent tRNA (uracil-O(2)-)-methyltransferase.</text>
</comment>
<proteinExistence type="inferred from homology"/>
<dbReference type="RefSeq" id="XP_041152791.1">
    <property type="nucleotide sequence ID" value="XM_041304547.1"/>
</dbReference>
<comment type="function">
    <text evidence="1">Probable adenosyl-L-methionine (AdoMet)-dependent tRNA (uracil-O(2)-)-methyltransferase.</text>
</comment>